<feature type="domain" description="Methyltransferase" evidence="1">
    <location>
        <begin position="42"/>
        <end position="132"/>
    </location>
</feature>
<dbReference type="Gene3D" id="3.40.50.150">
    <property type="entry name" value="Vaccinia Virus protein VP39"/>
    <property type="match status" value="1"/>
</dbReference>
<keyword evidence="2" id="KW-0489">Methyltransferase</keyword>
<keyword evidence="2" id="KW-0808">Transferase</keyword>
<dbReference type="Pfam" id="PF13649">
    <property type="entry name" value="Methyltransf_25"/>
    <property type="match status" value="1"/>
</dbReference>
<comment type="caution">
    <text evidence="2">The sequence shown here is derived from an EMBL/GenBank/DDBJ whole genome shotgun (WGS) entry which is preliminary data.</text>
</comment>
<dbReference type="GO" id="GO:0008168">
    <property type="term" value="F:methyltransferase activity"/>
    <property type="evidence" value="ECO:0007669"/>
    <property type="project" value="UniProtKB-KW"/>
</dbReference>
<protein>
    <submittedName>
        <fullName evidence="2">SAM-dependent methyltransferase</fullName>
    </submittedName>
</protein>
<sequence length="241" mass="26813">MAANFDRIARAYRWMEYLSFGPMLKRCRFYRLGDAAKRRHALVIGDGDGRFLARLLRENKQLTAEAVDSSRAMLQLLEKRAAGAGQRLAVRCTDARAFSPSGRYDLVATHFFLDCLTTEETAALTERIRPHLLSGAMWIVSDFAIPPGLAALPARVIVSVLYAAFGVLTGLEIQRLPRHGDVLRAAGFSLDDRKEWLGGLLFSESWIFIGPANGSTRSQGNRSEADGLPLKNDRSFHFKRG</sequence>
<reference evidence="2 3" key="1">
    <citation type="submission" date="2020-08" db="EMBL/GenBank/DDBJ databases">
        <title>Genomic Encyclopedia of Type Strains, Phase IV (KMG-IV): sequencing the most valuable type-strain genomes for metagenomic binning, comparative biology and taxonomic classification.</title>
        <authorList>
            <person name="Goeker M."/>
        </authorList>
    </citation>
    <scope>NUCLEOTIDE SEQUENCE [LARGE SCALE GENOMIC DNA]</scope>
    <source>
        <strain evidence="2 3">DSM 103733</strain>
    </source>
</reference>
<evidence type="ECO:0000313" key="2">
    <source>
        <dbReference type="EMBL" id="MBB6146119.1"/>
    </source>
</evidence>
<dbReference type="CDD" id="cd02440">
    <property type="entry name" value="AdoMet_MTases"/>
    <property type="match status" value="1"/>
</dbReference>
<dbReference type="InterPro" id="IPR029063">
    <property type="entry name" value="SAM-dependent_MTases_sf"/>
</dbReference>
<dbReference type="GO" id="GO:0032259">
    <property type="term" value="P:methylation"/>
    <property type="evidence" value="ECO:0007669"/>
    <property type="project" value="UniProtKB-KW"/>
</dbReference>
<gene>
    <name evidence="2" type="ORF">HNQ77_004089</name>
</gene>
<accession>A0A841K2H1</accession>
<dbReference type="Proteomes" id="UP000538666">
    <property type="component" value="Unassembled WGS sequence"/>
</dbReference>
<name>A0A841K2H1_9BACT</name>
<evidence type="ECO:0000313" key="3">
    <source>
        <dbReference type="Proteomes" id="UP000538666"/>
    </source>
</evidence>
<keyword evidence="3" id="KW-1185">Reference proteome</keyword>
<dbReference type="EMBL" id="JACHEK010000008">
    <property type="protein sequence ID" value="MBB6146119.1"/>
    <property type="molecule type" value="Genomic_DNA"/>
</dbReference>
<organism evidence="2 3">
    <name type="scientific">Silvibacterium bohemicum</name>
    <dbReference type="NCBI Taxonomy" id="1577686"/>
    <lineage>
        <taxon>Bacteria</taxon>
        <taxon>Pseudomonadati</taxon>
        <taxon>Acidobacteriota</taxon>
        <taxon>Terriglobia</taxon>
        <taxon>Terriglobales</taxon>
        <taxon>Acidobacteriaceae</taxon>
        <taxon>Silvibacterium</taxon>
    </lineage>
</organism>
<dbReference type="AlphaFoldDB" id="A0A841K2H1"/>
<dbReference type="RefSeq" id="WP_050061088.1">
    <property type="nucleotide sequence ID" value="NZ_JACHEK010000008.1"/>
</dbReference>
<dbReference type="SUPFAM" id="SSF53335">
    <property type="entry name" value="S-adenosyl-L-methionine-dependent methyltransferases"/>
    <property type="match status" value="1"/>
</dbReference>
<evidence type="ECO:0000259" key="1">
    <source>
        <dbReference type="Pfam" id="PF13649"/>
    </source>
</evidence>
<proteinExistence type="predicted"/>
<dbReference type="OrthoDB" id="117239at2"/>
<dbReference type="InterPro" id="IPR041698">
    <property type="entry name" value="Methyltransf_25"/>
</dbReference>